<evidence type="ECO:0000313" key="2">
    <source>
        <dbReference type="Proteomes" id="UP001596620"/>
    </source>
</evidence>
<proteinExistence type="predicted"/>
<accession>A0ABW2V0G6</accession>
<sequence length="130" mass="15153">MTLPIKMVYDLLLDSPDLTSVVDSDHIFMLDVPEDNRRVDHFPIIRINEINDKQNAFASNMPNSIQMTVQVDVWSNDYSKLDTIQSKLDSYMAANQWVQYSGSIDIDPDIDTPRLYRRYRAIQQINNNNK</sequence>
<name>A0ABW2V0G6_9BACI</name>
<organism evidence="1 2">
    <name type="scientific">Lentibacillus kimchii</name>
    <dbReference type="NCBI Taxonomy" id="1542911"/>
    <lineage>
        <taxon>Bacteria</taxon>
        <taxon>Bacillati</taxon>
        <taxon>Bacillota</taxon>
        <taxon>Bacilli</taxon>
        <taxon>Bacillales</taxon>
        <taxon>Bacillaceae</taxon>
        <taxon>Lentibacillus</taxon>
    </lineage>
</organism>
<evidence type="ECO:0008006" key="3">
    <source>
        <dbReference type="Google" id="ProtNLM"/>
    </source>
</evidence>
<dbReference type="EMBL" id="JBHTGR010000057">
    <property type="protein sequence ID" value="MFC7748311.1"/>
    <property type="molecule type" value="Genomic_DNA"/>
</dbReference>
<dbReference type="RefSeq" id="WP_382361638.1">
    <property type="nucleotide sequence ID" value="NZ_JBHTGR010000057.1"/>
</dbReference>
<comment type="caution">
    <text evidence="1">The sequence shown here is derived from an EMBL/GenBank/DDBJ whole genome shotgun (WGS) entry which is preliminary data.</text>
</comment>
<reference evidence="2" key="1">
    <citation type="journal article" date="2019" name="Int. J. Syst. Evol. Microbiol.">
        <title>The Global Catalogue of Microorganisms (GCM) 10K type strain sequencing project: providing services to taxonomists for standard genome sequencing and annotation.</title>
        <authorList>
            <consortium name="The Broad Institute Genomics Platform"/>
            <consortium name="The Broad Institute Genome Sequencing Center for Infectious Disease"/>
            <person name="Wu L."/>
            <person name="Ma J."/>
        </authorList>
    </citation>
    <scope>NUCLEOTIDE SEQUENCE [LARGE SCALE GENOMIC DNA]</scope>
    <source>
        <strain evidence="2">JCM 30234</strain>
    </source>
</reference>
<dbReference type="Proteomes" id="UP001596620">
    <property type="component" value="Unassembled WGS sequence"/>
</dbReference>
<gene>
    <name evidence="1" type="ORF">ACFQU8_14055</name>
</gene>
<keyword evidence="2" id="KW-1185">Reference proteome</keyword>
<evidence type="ECO:0000313" key="1">
    <source>
        <dbReference type="EMBL" id="MFC7748311.1"/>
    </source>
</evidence>
<protein>
    <recommendedName>
        <fullName evidence="3">DUF3168 domain-containing protein</fullName>
    </recommendedName>
</protein>